<feature type="binding site" evidence="10">
    <location>
        <position position="467"/>
    </location>
    <ligand>
        <name>Mn(2+)</name>
        <dbReference type="ChEBI" id="CHEBI:29035"/>
    </ligand>
</feature>
<keyword evidence="5 11" id="KW-0812">Transmembrane</keyword>
<feature type="transmembrane region" description="Helical" evidence="11">
    <location>
        <begin position="112"/>
        <end position="133"/>
    </location>
</feature>
<feature type="binding site" evidence="9">
    <location>
        <position position="406"/>
    </location>
    <ligand>
        <name>substrate</name>
    </ligand>
</feature>
<dbReference type="InterPro" id="IPR000917">
    <property type="entry name" value="Sulfatase_N"/>
</dbReference>
<dbReference type="PIRSF" id="PIRSF005091">
    <property type="entry name" value="Mmb_sulf_HI1246"/>
    <property type="match status" value="1"/>
</dbReference>
<sequence>MFNFKTRYNKEMKSLYKIIRVMLIISLIKVLLLYSFTHEKNIVVAFLRTVPWILLFYSPLIFLKQKKLKIFSFFIHALVGIILFVDLVYYQYYGFLPSVTMLLFVGNVPTVWKSIFFILRPIYFAMILDLIPIGILLNKEYINYSLFNSKHKKLFKIIIPLLIIILILPIIYIKGNTTYAYNNYGIFTYHIYDAYTQITNKEEDVIAEEEINNEVEKITNNDKNEEEPHKKYEGIAEGKNIIVVQFESLQNFLINDEYNGQILTPNLNKFMTKDSIYFNNFYQQVGPGNTSDAEFVSHTSLYPTNNLSIFNHYNENYYYTFPKILKNKGYSTYSFHGNNEDFWGRNKMYPKLGIDNFISLEDFDYDEKEDIIDLGLNDMDFYKQTVGYLKEAPKPFYSMVISITSHHPYDMPEELRNIELKEEHEGTIFGNYIQSINYADRAFGEFIEGLKKEGLYEDSIIVVYGDHAGLYPARAENEKIMTEYLGKEYRFDEFMNIPLIFHIPGFQMKETNEIVGGEIDLFPTMLNLVGIKDNKGKRFGKDLFNSKEGFVANQYYVPIGSFIDDEKVFEMSKDGIFENSKAWDRKTKEPIDIEECREGYERAISELKESKIILDNDLIDDIIGEQKKNQDN</sequence>
<reference evidence="13" key="1">
    <citation type="submission" date="2019-12" db="EMBL/GenBank/DDBJ databases">
        <title>Clostridiaceae gen. nov. sp. nov., isolated from sediment in Xinjiang, China.</title>
        <authorList>
            <person name="Zhang R."/>
        </authorList>
    </citation>
    <scope>NUCLEOTIDE SEQUENCE</scope>
    <source>
        <strain evidence="13">D2Q-11</strain>
    </source>
</reference>
<keyword evidence="7 11" id="KW-0472">Membrane</keyword>
<keyword evidence="9" id="KW-0479">Metal-binding</keyword>
<dbReference type="PANTHER" id="PTHR47371">
    <property type="entry name" value="LIPOTEICHOIC ACID SYNTHASE"/>
    <property type="match status" value="1"/>
</dbReference>
<feature type="binding site" evidence="10">
    <location>
        <position position="290"/>
    </location>
    <ligand>
        <name>Mn(2+)</name>
        <dbReference type="ChEBI" id="CHEBI:29035"/>
    </ligand>
</feature>
<evidence type="ECO:0000256" key="1">
    <source>
        <dbReference type="ARBA" id="ARBA00004651"/>
    </source>
</evidence>
<comment type="caution">
    <text evidence="13">The sequence shown here is derived from an EMBL/GenBank/DDBJ whole genome shotgun (WGS) entry which is preliminary data.</text>
</comment>
<feature type="domain" description="Sulfatase N-terminal" evidence="12">
    <location>
        <begin position="239"/>
        <end position="531"/>
    </location>
</feature>
<dbReference type="GO" id="GO:0046872">
    <property type="term" value="F:metal ion binding"/>
    <property type="evidence" value="ECO:0007669"/>
    <property type="project" value="UniProtKB-KW"/>
</dbReference>
<evidence type="ECO:0000256" key="9">
    <source>
        <dbReference type="PIRSR" id="PIRSR005091-2"/>
    </source>
</evidence>
<keyword evidence="6 11" id="KW-1133">Transmembrane helix</keyword>
<dbReference type="Pfam" id="PF00884">
    <property type="entry name" value="Sulfatase"/>
    <property type="match status" value="1"/>
</dbReference>
<dbReference type="AlphaFoldDB" id="A0A942UW41"/>
<evidence type="ECO:0000313" key="13">
    <source>
        <dbReference type="EMBL" id="MBS4539145.1"/>
    </source>
</evidence>
<dbReference type="Gene3D" id="3.40.720.10">
    <property type="entry name" value="Alkaline Phosphatase, subunit A"/>
    <property type="match status" value="1"/>
</dbReference>
<comment type="pathway">
    <text evidence="2">Cell wall biogenesis; lipoteichoic acid biosynthesis.</text>
</comment>
<protein>
    <submittedName>
        <fullName evidence="13">LTA synthase family protein</fullName>
    </submittedName>
</protein>
<evidence type="ECO:0000256" key="8">
    <source>
        <dbReference type="PIRSR" id="PIRSR005091-1"/>
    </source>
</evidence>
<feature type="binding site" evidence="10">
    <location>
        <position position="466"/>
    </location>
    <ligand>
        <name>Mn(2+)</name>
        <dbReference type="ChEBI" id="CHEBI:29035"/>
    </ligand>
</feature>
<dbReference type="GO" id="GO:0005886">
    <property type="term" value="C:plasma membrane"/>
    <property type="evidence" value="ECO:0007669"/>
    <property type="project" value="UniProtKB-SubCell"/>
</dbReference>
<dbReference type="InterPro" id="IPR050448">
    <property type="entry name" value="OpgB/LTA_synthase_biosynth"/>
</dbReference>
<evidence type="ECO:0000256" key="3">
    <source>
        <dbReference type="ARBA" id="ARBA00009983"/>
    </source>
</evidence>
<feature type="transmembrane region" description="Helical" evidence="11">
    <location>
        <begin position="15"/>
        <end position="36"/>
    </location>
</feature>
<evidence type="ECO:0000256" key="11">
    <source>
        <dbReference type="SAM" id="Phobius"/>
    </source>
</evidence>
<feature type="transmembrane region" description="Helical" evidence="11">
    <location>
        <begin position="154"/>
        <end position="173"/>
    </location>
</feature>
<keyword evidence="4" id="KW-1003">Cell membrane</keyword>
<evidence type="ECO:0000259" key="12">
    <source>
        <dbReference type="Pfam" id="PF00884"/>
    </source>
</evidence>
<keyword evidence="9" id="KW-0464">Manganese</keyword>
<evidence type="ECO:0000256" key="4">
    <source>
        <dbReference type="ARBA" id="ARBA00022475"/>
    </source>
</evidence>
<evidence type="ECO:0000313" key="14">
    <source>
        <dbReference type="Proteomes" id="UP000724672"/>
    </source>
</evidence>
<evidence type="ECO:0000256" key="6">
    <source>
        <dbReference type="ARBA" id="ARBA00022989"/>
    </source>
</evidence>
<evidence type="ECO:0000256" key="2">
    <source>
        <dbReference type="ARBA" id="ARBA00004936"/>
    </source>
</evidence>
<name>A0A942UW41_9FIRM</name>
<evidence type="ECO:0000256" key="7">
    <source>
        <dbReference type="ARBA" id="ARBA00023136"/>
    </source>
</evidence>
<keyword evidence="14" id="KW-1185">Reference proteome</keyword>
<dbReference type="InterPro" id="IPR017850">
    <property type="entry name" value="Alkaline_phosphatase_core_sf"/>
</dbReference>
<dbReference type="EMBL" id="WSFT01000042">
    <property type="protein sequence ID" value="MBS4539145.1"/>
    <property type="molecule type" value="Genomic_DNA"/>
</dbReference>
<feature type="binding site" evidence="10">
    <location>
        <position position="247"/>
    </location>
    <ligand>
        <name>Mn(2+)</name>
        <dbReference type="ChEBI" id="CHEBI:29035"/>
    </ligand>
</feature>
<organism evidence="13 14">
    <name type="scientific">Anaeromonas frigoriresistens</name>
    <dbReference type="NCBI Taxonomy" id="2683708"/>
    <lineage>
        <taxon>Bacteria</taxon>
        <taxon>Bacillati</taxon>
        <taxon>Bacillota</taxon>
        <taxon>Tissierellia</taxon>
        <taxon>Tissierellales</taxon>
        <taxon>Thermohalobacteraceae</taxon>
        <taxon>Anaeromonas</taxon>
    </lineage>
</organism>
<proteinExistence type="inferred from homology"/>
<dbReference type="CDD" id="cd16015">
    <property type="entry name" value="LTA_synthase"/>
    <property type="match status" value="1"/>
</dbReference>
<feature type="active site" evidence="8">
    <location>
        <position position="290"/>
    </location>
</feature>
<dbReference type="InterPro" id="IPR012160">
    <property type="entry name" value="LtaS-like"/>
</dbReference>
<evidence type="ECO:0000256" key="5">
    <source>
        <dbReference type="ARBA" id="ARBA00022692"/>
    </source>
</evidence>
<feature type="transmembrane region" description="Helical" evidence="11">
    <location>
        <begin position="42"/>
        <end position="63"/>
    </location>
</feature>
<dbReference type="Gene3D" id="3.30.1120.170">
    <property type="match status" value="1"/>
</dbReference>
<gene>
    <name evidence="13" type="ORF">GOQ27_11775</name>
</gene>
<feature type="transmembrane region" description="Helical" evidence="11">
    <location>
        <begin position="70"/>
        <end position="92"/>
    </location>
</feature>
<dbReference type="Proteomes" id="UP000724672">
    <property type="component" value="Unassembled WGS sequence"/>
</dbReference>
<dbReference type="PANTHER" id="PTHR47371:SF3">
    <property type="entry name" value="PHOSPHOGLYCEROL TRANSFERASE I"/>
    <property type="match status" value="1"/>
</dbReference>
<dbReference type="RefSeq" id="WP_203367071.1">
    <property type="nucleotide sequence ID" value="NZ_WSFT01000042.1"/>
</dbReference>
<comment type="subcellular location">
    <subcellularLocation>
        <location evidence="1">Cell membrane</location>
        <topology evidence="1">Multi-pass membrane protein</topology>
    </subcellularLocation>
</comment>
<accession>A0A942UW41</accession>
<evidence type="ECO:0000256" key="10">
    <source>
        <dbReference type="PIRSR" id="PIRSR005091-3"/>
    </source>
</evidence>
<dbReference type="SUPFAM" id="SSF53649">
    <property type="entry name" value="Alkaline phosphatase-like"/>
    <property type="match status" value="1"/>
</dbReference>
<comment type="similarity">
    <text evidence="3">Belongs to the LTA synthase family.</text>
</comment>